<evidence type="ECO:0000313" key="9">
    <source>
        <dbReference type="EMBL" id="MPM33979.1"/>
    </source>
</evidence>
<reference evidence="9" key="1">
    <citation type="submission" date="2019-08" db="EMBL/GenBank/DDBJ databases">
        <authorList>
            <person name="Kucharzyk K."/>
            <person name="Murdoch R.W."/>
            <person name="Higgins S."/>
            <person name="Loffler F."/>
        </authorList>
    </citation>
    <scope>NUCLEOTIDE SEQUENCE</scope>
</reference>
<evidence type="ECO:0000256" key="5">
    <source>
        <dbReference type="ARBA" id="ARBA00022679"/>
    </source>
</evidence>
<comment type="subcellular location">
    <subcellularLocation>
        <location evidence="1">Cytoplasm</location>
    </subcellularLocation>
</comment>
<gene>
    <name evidence="9" type="ORF">SDC9_80560</name>
</gene>
<evidence type="ECO:0000256" key="4">
    <source>
        <dbReference type="ARBA" id="ARBA00022597"/>
    </source>
</evidence>
<sequence length="130" mass="14064">MVGIVVLSHGQFAGEAVKSAAMLVGHGERLASEGVLEGDTPETFYTRVHQIIEQVDDGSGVIALVDLFGGTPNNTVYQLKREKNVRIITGFNLPMLIYAITERTETTTQAELVEALMRVGASEIKEFGKA</sequence>
<comment type="caution">
    <text evidence="9">The sequence shown here is derived from an EMBL/GenBank/DDBJ whole genome shotgun (WGS) entry which is preliminary data.</text>
</comment>
<dbReference type="EMBL" id="VSSQ01006826">
    <property type="protein sequence ID" value="MPM33979.1"/>
    <property type="molecule type" value="Genomic_DNA"/>
</dbReference>
<dbReference type="InterPro" id="IPR036662">
    <property type="entry name" value="PTS_EIIA_man-typ_sf"/>
</dbReference>
<dbReference type="GO" id="GO:0016020">
    <property type="term" value="C:membrane"/>
    <property type="evidence" value="ECO:0007669"/>
    <property type="project" value="InterPro"/>
</dbReference>
<dbReference type="GO" id="GO:0016301">
    <property type="term" value="F:kinase activity"/>
    <property type="evidence" value="ECO:0007669"/>
    <property type="project" value="UniProtKB-KW"/>
</dbReference>
<proteinExistence type="predicted"/>
<dbReference type="InterPro" id="IPR004701">
    <property type="entry name" value="PTS_EIIA_man-typ"/>
</dbReference>
<keyword evidence="3" id="KW-0963">Cytoplasm</keyword>
<dbReference type="InterPro" id="IPR051471">
    <property type="entry name" value="Bacterial_PTS_sugar_comp"/>
</dbReference>
<keyword evidence="4" id="KW-0762">Sugar transport</keyword>
<evidence type="ECO:0000256" key="6">
    <source>
        <dbReference type="ARBA" id="ARBA00022683"/>
    </source>
</evidence>
<accession>A0A644Z0B0</accession>
<evidence type="ECO:0000256" key="1">
    <source>
        <dbReference type="ARBA" id="ARBA00004496"/>
    </source>
</evidence>
<dbReference type="CDD" id="cd00006">
    <property type="entry name" value="PTS_IIA_man"/>
    <property type="match status" value="1"/>
</dbReference>
<dbReference type="Pfam" id="PF03610">
    <property type="entry name" value="EIIA-man"/>
    <property type="match status" value="1"/>
</dbReference>
<keyword evidence="7" id="KW-0418">Kinase</keyword>
<organism evidence="9">
    <name type="scientific">bioreactor metagenome</name>
    <dbReference type="NCBI Taxonomy" id="1076179"/>
    <lineage>
        <taxon>unclassified sequences</taxon>
        <taxon>metagenomes</taxon>
        <taxon>ecological metagenomes</taxon>
    </lineage>
</organism>
<keyword evidence="6" id="KW-0598">Phosphotransferase system</keyword>
<dbReference type="GO" id="GO:0005737">
    <property type="term" value="C:cytoplasm"/>
    <property type="evidence" value="ECO:0007669"/>
    <property type="project" value="UniProtKB-SubCell"/>
</dbReference>
<feature type="domain" description="PTS EIIA type-4" evidence="8">
    <location>
        <begin position="1"/>
        <end position="124"/>
    </location>
</feature>
<evidence type="ECO:0000256" key="3">
    <source>
        <dbReference type="ARBA" id="ARBA00022490"/>
    </source>
</evidence>
<evidence type="ECO:0000259" key="8">
    <source>
        <dbReference type="PROSITE" id="PS51096"/>
    </source>
</evidence>
<dbReference type="PROSITE" id="PS51096">
    <property type="entry name" value="PTS_EIIA_TYPE_4"/>
    <property type="match status" value="1"/>
</dbReference>
<dbReference type="AlphaFoldDB" id="A0A644Z0B0"/>
<keyword evidence="5" id="KW-0808">Transferase</keyword>
<dbReference type="InterPro" id="IPR033887">
    <property type="entry name" value="PTS_IIA_man"/>
</dbReference>
<protein>
    <recommendedName>
        <fullName evidence="8">PTS EIIA type-4 domain-containing protein</fullName>
    </recommendedName>
</protein>
<dbReference type="PANTHER" id="PTHR33799:SF1">
    <property type="entry name" value="PTS SYSTEM MANNOSE-SPECIFIC EIIAB COMPONENT-RELATED"/>
    <property type="match status" value="1"/>
</dbReference>
<dbReference type="SUPFAM" id="SSF53062">
    <property type="entry name" value="PTS system fructose IIA component-like"/>
    <property type="match status" value="1"/>
</dbReference>
<evidence type="ECO:0000256" key="2">
    <source>
        <dbReference type="ARBA" id="ARBA00022448"/>
    </source>
</evidence>
<dbReference type="GO" id="GO:0009401">
    <property type="term" value="P:phosphoenolpyruvate-dependent sugar phosphotransferase system"/>
    <property type="evidence" value="ECO:0007669"/>
    <property type="project" value="UniProtKB-KW"/>
</dbReference>
<keyword evidence="2" id="KW-0813">Transport</keyword>
<dbReference type="Gene3D" id="3.40.50.510">
    <property type="entry name" value="Phosphotransferase system, mannose-type IIA component"/>
    <property type="match status" value="1"/>
</dbReference>
<dbReference type="PANTHER" id="PTHR33799">
    <property type="entry name" value="PTS PERMEASE-RELATED-RELATED"/>
    <property type="match status" value="1"/>
</dbReference>
<name>A0A644Z0B0_9ZZZZ</name>
<evidence type="ECO:0000256" key="7">
    <source>
        <dbReference type="ARBA" id="ARBA00022777"/>
    </source>
</evidence>